<dbReference type="Proteomes" id="UP000230066">
    <property type="component" value="Unassembled WGS sequence"/>
</dbReference>
<accession>A0A4E0RDE0</accession>
<gene>
    <name evidence="2" type="ORF">D915_003667</name>
</gene>
<sequence>MPVSFTCLLAGEMACCMSGISYGPSGKFYDPEVDPSTAQFVLFSSMQKLDQARRSRGGIRLHQGLLIAVTALKARQLLWQQSNYFQSSLQLDAVKDLPNPPLTQLSTQTQSLISVDVPITTPNDSVVTSCETVPPIANPVWPPLSTEDYFSFPKTHHNQGSTAKDEEPADDPNDDSNCPLNSVRNLCFASDPVNCTDTTDPDDSSCASLNDPTFSTDLTLSERPIKRTRLEYLFLTDYTASPNGCSPHHQLSALDTTDFKRPCLGLG</sequence>
<evidence type="ECO:0000313" key="2">
    <source>
        <dbReference type="EMBL" id="THD25506.1"/>
    </source>
</evidence>
<reference evidence="2" key="1">
    <citation type="submission" date="2019-03" db="EMBL/GenBank/DDBJ databases">
        <title>Improved annotation for the trematode Fasciola hepatica.</title>
        <authorList>
            <person name="Choi Y.-J."/>
            <person name="Martin J."/>
            <person name="Mitreva M."/>
        </authorList>
    </citation>
    <scope>NUCLEOTIDE SEQUENCE [LARGE SCALE GENOMIC DNA]</scope>
</reference>
<organism evidence="2 3">
    <name type="scientific">Fasciola hepatica</name>
    <name type="common">Liver fluke</name>
    <dbReference type="NCBI Taxonomy" id="6192"/>
    <lineage>
        <taxon>Eukaryota</taxon>
        <taxon>Metazoa</taxon>
        <taxon>Spiralia</taxon>
        <taxon>Lophotrochozoa</taxon>
        <taxon>Platyhelminthes</taxon>
        <taxon>Trematoda</taxon>
        <taxon>Digenea</taxon>
        <taxon>Plagiorchiida</taxon>
        <taxon>Echinostomata</taxon>
        <taxon>Echinostomatoidea</taxon>
        <taxon>Fasciolidae</taxon>
        <taxon>Fasciola</taxon>
    </lineage>
</organism>
<proteinExistence type="predicted"/>
<evidence type="ECO:0000313" key="3">
    <source>
        <dbReference type="Proteomes" id="UP000230066"/>
    </source>
</evidence>
<name>A0A4E0RDE0_FASHE</name>
<dbReference type="AlphaFoldDB" id="A0A4E0RDE0"/>
<protein>
    <submittedName>
        <fullName evidence="2">Uncharacterized protein</fullName>
    </submittedName>
</protein>
<feature type="region of interest" description="Disordered" evidence="1">
    <location>
        <begin position="151"/>
        <end position="177"/>
    </location>
</feature>
<dbReference type="EMBL" id="JXXN02001112">
    <property type="protein sequence ID" value="THD25506.1"/>
    <property type="molecule type" value="Genomic_DNA"/>
</dbReference>
<evidence type="ECO:0000256" key="1">
    <source>
        <dbReference type="SAM" id="MobiDB-lite"/>
    </source>
</evidence>
<keyword evidence="3" id="KW-1185">Reference proteome</keyword>
<comment type="caution">
    <text evidence="2">The sequence shown here is derived from an EMBL/GenBank/DDBJ whole genome shotgun (WGS) entry which is preliminary data.</text>
</comment>